<feature type="transmembrane region" description="Helical" evidence="1">
    <location>
        <begin position="29"/>
        <end position="47"/>
    </location>
</feature>
<dbReference type="Pfam" id="PF05940">
    <property type="entry name" value="NnrS"/>
    <property type="match status" value="1"/>
</dbReference>
<feature type="transmembrane region" description="Helical" evidence="1">
    <location>
        <begin position="117"/>
        <end position="135"/>
    </location>
</feature>
<feature type="transmembrane region" description="Helical" evidence="1">
    <location>
        <begin position="243"/>
        <end position="259"/>
    </location>
</feature>
<evidence type="ECO:0000256" key="1">
    <source>
        <dbReference type="SAM" id="Phobius"/>
    </source>
</evidence>
<dbReference type="AlphaFoldDB" id="A0A3D9FER0"/>
<feature type="transmembrane region" description="Helical" evidence="1">
    <location>
        <begin position="271"/>
        <end position="291"/>
    </location>
</feature>
<keyword evidence="1" id="KW-1133">Transmembrane helix</keyword>
<dbReference type="EMBL" id="QRDP01000004">
    <property type="protein sequence ID" value="RED16314.1"/>
    <property type="molecule type" value="Genomic_DNA"/>
</dbReference>
<dbReference type="InterPro" id="IPR010266">
    <property type="entry name" value="NnrS"/>
</dbReference>
<evidence type="ECO:0000313" key="3">
    <source>
        <dbReference type="Proteomes" id="UP000256310"/>
    </source>
</evidence>
<gene>
    <name evidence="2" type="ORF">DFR46_1336</name>
</gene>
<feature type="transmembrane region" description="Helical" evidence="1">
    <location>
        <begin position="177"/>
        <end position="197"/>
    </location>
</feature>
<proteinExistence type="predicted"/>
<dbReference type="RefSeq" id="WP_211306389.1">
    <property type="nucleotide sequence ID" value="NZ_QRDP01000004.1"/>
</dbReference>
<keyword evidence="1" id="KW-0472">Membrane</keyword>
<feature type="transmembrane region" description="Helical" evidence="1">
    <location>
        <begin position="333"/>
        <end position="351"/>
    </location>
</feature>
<feature type="transmembrane region" description="Helical" evidence="1">
    <location>
        <begin position="303"/>
        <end position="321"/>
    </location>
</feature>
<protein>
    <submittedName>
        <fullName evidence="2">Uncharacterized protein involved in response to NO</fullName>
    </submittedName>
</protein>
<sequence length="395" mass="42631">MSGAAEITAGEKRRAYTGPAFLSHGFRPFFFLGACFAALAIPLWLAAFTHGYGVGGDPMRWHVHEMLFGYLAAIIAGFLMTAIPNWTGRLPVMGLPLFLFVFTWIAGRIAMASGDGILVATADSAFLLLLAGFAWREVLNGRNWRNLPICFFVSLFALGNILFHLESHLALPFGIGQRTGLAIAAMLMSLIGGRIIPSFTINWMKKQDRHPLPSPFGSFDKVVLLATGFVMIGWVAAPDRSGTGYALLAVGILHLVRLARWRGWSTFAEPLVAILHIAYAWLMAAFLAIGASILRPDIVSPTLALHVLTAGAIGQLTMAVMTRATLGHCGRPLEAGTGTVTIYALIFLGAATRIAGPFAMSDYALVMTISGTLWISGFLLFAILYGPMLFTPRRS</sequence>
<dbReference type="Proteomes" id="UP000256310">
    <property type="component" value="Unassembled WGS sequence"/>
</dbReference>
<keyword evidence="1" id="KW-0812">Transmembrane</keyword>
<feature type="transmembrane region" description="Helical" evidence="1">
    <location>
        <begin position="218"/>
        <end position="237"/>
    </location>
</feature>
<feature type="transmembrane region" description="Helical" evidence="1">
    <location>
        <begin position="363"/>
        <end position="385"/>
    </location>
</feature>
<reference evidence="2 3" key="1">
    <citation type="submission" date="2018-07" db="EMBL/GenBank/DDBJ databases">
        <title>Genomic Encyclopedia of Type Strains, Phase IV (KMG-IV): sequencing the most valuable type-strain genomes for metagenomic binning, comparative biology and taxonomic classification.</title>
        <authorList>
            <person name="Goeker M."/>
        </authorList>
    </citation>
    <scope>NUCLEOTIDE SEQUENCE [LARGE SCALE GENOMIC DNA]</scope>
    <source>
        <strain evidence="2 3">DSM 26725</strain>
    </source>
</reference>
<evidence type="ECO:0000313" key="2">
    <source>
        <dbReference type="EMBL" id="RED16314.1"/>
    </source>
</evidence>
<comment type="caution">
    <text evidence="2">The sequence shown here is derived from an EMBL/GenBank/DDBJ whole genome shotgun (WGS) entry which is preliminary data.</text>
</comment>
<accession>A0A3D9FER0</accession>
<feature type="transmembrane region" description="Helical" evidence="1">
    <location>
        <begin position="67"/>
        <end position="83"/>
    </location>
</feature>
<keyword evidence="3" id="KW-1185">Reference proteome</keyword>
<feature type="transmembrane region" description="Helical" evidence="1">
    <location>
        <begin position="90"/>
        <end position="111"/>
    </location>
</feature>
<organism evidence="2 3">
    <name type="scientific">Parasphingopyxis lamellibrachiae</name>
    <dbReference type="NCBI Taxonomy" id="680125"/>
    <lineage>
        <taxon>Bacteria</taxon>
        <taxon>Pseudomonadati</taxon>
        <taxon>Pseudomonadota</taxon>
        <taxon>Alphaproteobacteria</taxon>
        <taxon>Sphingomonadales</taxon>
        <taxon>Sphingomonadaceae</taxon>
        <taxon>Parasphingopyxis</taxon>
    </lineage>
</organism>
<name>A0A3D9FER0_9SPHN</name>
<feature type="transmembrane region" description="Helical" evidence="1">
    <location>
        <begin position="147"/>
        <end position="165"/>
    </location>
</feature>